<dbReference type="GO" id="GO:0005524">
    <property type="term" value="F:ATP binding"/>
    <property type="evidence" value="ECO:0007669"/>
    <property type="project" value="UniProtKB-UniRule"/>
</dbReference>
<evidence type="ECO:0000259" key="18">
    <source>
        <dbReference type="PROSITE" id="PS51192"/>
    </source>
</evidence>
<dbReference type="SUPFAM" id="SSF46600">
    <property type="entry name" value="C-terminal UvrC-binding domain of UvrB"/>
    <property type="match status" value="1"/>
</dbReference>
<dbReference type="PANTHER" id="PTHR24029">
    <property type="entry name" value="UVRABC SYSTEM PROTEIN B"/>
    <property type="match status" value="1"/>
</dbReference>
<evidence type="ECO:0000256" key="16">
    <source>
        <dbReference type="SAM" id="MobiDB-lite"/>
    </source>
</evidence>
<dbReference type="InterPro" id="IPR014001">
    <property type="entry name" value="Helicase_ATP-bd"/>
</dbReference>
<gene>
    <name evidence="13 20" type="primary">uvrB</name>
    <name evidence="20" type="ORF">JCR33_14625</name>
</gene>
<evidence type="ECO:0000259" key="19">
    <source>
        <dbReference type="PROSITE" id="PS51194"/>
    </source>
</evidence>
<dbReference type="EMBL" id="JAEKJA010000011">
    <property type="protein sequence ID" value="MBJ3776938.1"/>
    <property type="molecule type" value="Genomic_DNA"/>
</dbReference>
<evidence type="ECO:0000256" key="8">
    <source>
        <dbReference type="ARBA" id="ARBA00022881"/>
    </source>
</evidence>
<evidence type="ECO:0000256" key="6">
    <source>
        <dbReference type="ARBA" id="ARBA00022769"/>
    </source>
</evidence>
<comment type="caution">
    <text evidence="20">The sequence shown here is derived from an EMBL/GenBank/DDBJ whole genome shotgun (WGS) entry which is preliminary data.</text>
</comment>
<evidence type="ECO:0000256" key="15">
    <source>
        <dbReference type="SAM" id="Coils"/>
    </source>
</evidence>
<dbReference type="InterPro" id="IPR036876">
    <property type="entry name" value="UVR_dom_sf"/>
</dbReference>
<keyword evidence="10 13" id="KW-0742">SOS response</keyword>
<dbReference type="PROSITE" id="PS50151">
    <property type="entry name" value="UVR"/>
    <property type="match status" value="1"/>
</dbReference>
<evidence type="ECO:0000256" key="9">
    <source>
        <dbReference type="ARBA" id="ARBA00023204"/>
    </source>
</evidence>
<feature type="domain" description="Helicase ATP-binding" evidence="18">
    <location>
        <begin position="194"/>
        <end position="347"/>
    </location>
</feature>
<feature type="compositionally biased region" description="Basic and acidic residues" evidence="16">
    <location>
        <begin position="898"/>
        <end position="922"/>
    </location>
</feature>
<dbReference type="HAMAP" id="MF_00204">
    <property type="entry name" value="UvrB"/>
    <property type="match status" value="1"/>
</dbReference>
<dbReference type="RefSeq" id="WP_198882830.1">
    <property type="nucleotide sequence ID" value="NZ_JAEKJA010000011.1"/>
</dbReference>
<proteinExistence type="inferred from homology"/>
<keyword evidence="7 13" id="KW-0067">ATP-binding</keyword>
<dbReference type="PROSITE" id="PS51194">
    <property type="entry name" value="HELICASE_CTER"/>
    <property type="match status" value="1"/>
</dbReference>
<feature type="compositionally biased region" description="Low complexity" evidence="16">
    <location>
        <begin position="38"/>
        <end position="51"/>
    </location>
</feature>
<feature type="compositionally biased region" description="Basic and acidic residues" evidence="16">
    <location>
        <begin position="59"/>
        <end position="81"/>
    </location>
</feature>
<feature type="region of interest" description="Disordered" evidence="16">
    <location>
        <begin position="846"/>
        <end position="952"/>
    </location>
</feature>
<feature type="compositionally biased region" description="Basic residues" evidence="16">
    <location>
        <begin position="939"/>
        <end position="952"/>
    </location>
</feature>
<dbReference type="Pfam" id="PF04851">
    <property type="entry name" value="ResIII"/>
    <property type="match status" value="1"/>
</dbReference>
<dbReference type="Pfam" id="PF00271">
    <property type="entry name" value="Helicase_C"/>
    <property type="match status" value="1"/>
</dbReference>
<keyword evidence="8 13" id="KW-0267">Excision nuclease</keyword>
<keyword evidence="5 13" id="KW-0227">DNA damage</keyword>
<dbReference type="Pfam" id="PF17757">
    <property type="entry name" value="UvrB_inter"/>
    <property type="match status" value="1"/>
</dbReference>
<dbReference type="SMART" id="SM00490">
    <property type="entry name" value="HELICc"/>
    <property type="match status" value="1"/>
</dbReference>
<dbReference type="Gene3D" id="6.10.140.240">
    <property type="match status" value="1"/>
</dbReference>
<feature type="region of interest" description="Disordered" evidence="16">
    <location>
        <begin position="1"/>
        <end position="106"/>
    </location>
</feature>
<keyword evidence="15" id="KW-0175">Coiled coil</keyword>
<keyword evidence="4 13" id="KW-0547">Nucleotide-binding</keyword>
<keyword evidence="21" id="KW-1185">Reference proteome</keyword>
<feature type="short sequence motif" description="Beta-hairpin" evidence="13">
    <location>
        <begin position="260"/>
        <end position="283"/>
    </location>
</feature>
<dbReference type="SUPFAM" id="SSF52540">
    <property type="entry name" value="P-loop containing nucleoside triphosphate hydrolases"/>
    <property type="match status" value="2"/>
</dbReference>
<dbReference type="GO" id="GO:0009381">
    <property type="term" value="F:excinuclease ABC activity"/>
    <property type="evidence" value="ECO:0007669"/>
    <property type="project" value="UniProtKB-UniRule"/>
</dbReference>
<dbReference type="PROSITE" id="PS51192">
    <property type="entry name" value="HELICASE_ATP_BIND_1"/>
    <property type="match status" value="1"/>
</dbReference>
<evidence type="ECO:0000256" key="7">
    <source>
        <dbReference type="ARBA" id="ARBA00022840"/>
    </source>
</evidence>
<comment type="function">
    <text evidence="13">The UvrABC repair system catalyzes the recognition and processing of DNA lesions. A damage recognition complex composed of 2 UvrA and 2 UvrB subunits scans DNA for abnormalities. Upon binding of the UvrA(2)B(2) complex to a putative damaged site, the DNA wraps around one UvrB monomer. DNA wrap is dependent on ATP binding by UvrB and probably causes local melting of the DNA helix, facilitating insertion of UvrB beta-hairpin between the DNA strands. Then UvrB probes one DNA strand for the presence of a lesion. If a lesion is found the UvrA subunits dissociate and the UvrB-DNA preincision complex is formed. This complex is subsequently bound by UvrC and the second UvrB is released. If no lesion is found, the DNA wraps around the other UvrB subunit that will check the other stand for damage.</text>
</comment>
<dbReference type="NCBIfam" id="TIGR00631">
    <property type="entry name" value="uvrb"/>
    <property type="match status" value="1"/>
</dbReference>
<dbReference type="GO" id="GO:0005737">
    <property type="term" value="C:cytoplasm"/>
    <property type="evidence" value="ECO:0007669"/>
    <property type="project" value="UniProtKB-SubCell"/>
</dbReference>
<dbReference type="Gene3D" id="3.40.50.300">
    <property type="entry name" value="P-loop containing nucleotide triphosphate hydrolases"/>
    <property type="match status" value="3"/>
</dbReference>
<evidence type="ECO:0000256" key="5">
    <source>
        <dbReference type="ARBA" id="ARBA00022763"/>
    </source>
</evidence>
<comment type="subunit">
    <text evidence="11 13 14">Forms a heterotetramer with UvrA during the search for lesions. Interacts with UvrC in an incision complex.</text>
</comment>
<dbReference type="NCBIfam" id="NF003673">
    <property type="entry name" value="PRK05298.1"/>
    <property type="match status" value="1"/>
</dbReference>
<comment type="subcellular location">
    <subcellularLocation>
        <location evidence="1 13 14">Cytoplasm</location>
    </subcellularLocation>
</comment>
<evidence type="ECO:0000256" key="12">
    <source>
        <dbReference type="ARBA" id="ARBA00029504"/>
    </source>
</evidence>
<dbReference type="InterPro" id="IPR001650">
    <property type="entry name" value="Helicase_C-like"/>
</dbReference>
<dbReference type="GO" id="GO:0009380">
    <property type="term" value="C:excinuclease repair complex"/>
    <property type="evidence" value="ECO:0007669"/>
    <property type="project" value="InterPro"/>
</dbReference>
<evidence type="ECO:0000313" key="21">
    <source>
        <dbReference type="Proteomes" id="UP000609531"/>
    </source>
</evidence>
<evidence type="ECO:0000256" key="13">
    <source>
        <dbReference type="HAMAP-Rule" id="MF_00204"/>
    </source>
</evidence>
<feature type="coiled-coil region" evidence="15">
    <location>
        <begin position="425"/>
        <end position="452"/>
    </location>
</feature>
<dbReference type="Proteomes" id="UP000609531">
    <property type="component" value="Unassembled WGS sequence"/>
</dbReference>
<dbReference type="Gene3D" id="4.10.860.10">
    <property type="entry name" value="UVR domain"/>
    <property type="match status" value="1"/>
</dbReference>
<dbReference type="Pfam" id="PF02151">
    <property type="entry name" value="UVR"/>
    <property type="match status" value="1"/>
</dbReference>
<keyword evidence="6 13" id="KW-0228">DNA excision</keyword>
<dbReference type="InterPro" id="IPR027417">
    <property type="entry name" value="P-loop_NTPase"/>
</dbReference>
<keyword evidence="9 13" id="KW-0234">DNA repair</keyword>
<evidence type="ECO:0000313" key="20">
    <source>
        <dbReference type="EMBL" id="MBJ3776938.1"/>
    </source>
</evidence>
<dbReference type="InterPro" id="IPR001943">
    <property type="entry name" value="UVR_dom"/>
</dbReference>
<dbReference type="PANTHER" id="PTHR24029:SF0">
    <property type="entry name" value="UVRABC SYSTEM PROTEIN B"/>
    <property type="match status" value="1"/>
</dbReference>
<feature type="compositionally biased region" description="Basic and acidic residues" evidence="16">
    <location>
        <begin position="879"/>
        <end position="888"/>
    </location>
</feature>
<feature type="compositionally biased region" description="Low complexity" evidence="16">
    <location>
        <begin position="84"/>
        <end position="96"/>
    </location>
</feature>
<dbReference type="SMART" id="SM00487">
    <property type="entry name" value="DEXDc"/>
    <property type="match status" value="1"/>
</dbReference>
<feature type="domain" description="Helicase C-terminal" evidence="19">
    <location>
        <begin position="599"/>
        <end position="765"/>
    </location>
</feature>
<evidence type="ECO:0000256" key="4">
    <source>
        <dbReference type="ARBA" id="ARBA00022741"/>
    </source>
</evidence>
<feature type="domain" description="UVR" evidence="17">
    <location>
        <begin position="793"/>
        <end position="828"/>
    </location>
</feature>
<organism evidence="20 21">
    <name type="scientific">Acuticoccus mangrovi</name>
    <dbReference type="NCBI Taxonomy" id="2796142"/>
    <lineage>
        <taxon>Bacteria</taxon>
        <taxon>Pseudomonadati</taxon>
        <taxon>Pseudomonadota</taxon>
        <taxon>Alphaproteobacteria</taxon>
        <taxon>Hyphomicrobiales</taxon>
        <taxon>Amorphaceae</taxon>
        <taxon>Acuticoccus</taxon>
    </lineage>
</organism>
<dbReference type="GO" id="GO:0009432">
    <property type="term" value="P:SOS response"/>
    <property type="evidence" value="ECO:0007669"/>
    <property type="project" value="UniProtKB-UniRule"/>
</dbReference>
<dbReference type="InterPro" id="IPR041471">
    <property type="entry name" value="UvrB_inter"/>
</dbReference>
<dbReference type="GO" id="GO:0016887">
    <property type="term" value="F:ATP hydrolysis activity"/>
    <property type="evidence" value="ECO:0007669"/>
    <property type="project" value="InterPro"/>
</dbReference>
<dbReference type="GO" id="GO:0003677">
    <property type="term" value="F:DNA binding"/>
    <property type="evidence" value="ECO:0007669"/>
    <property type="project" value="UniProtKB-UniRule"/>
</dbReference>
<comment type="similarity">
    <text evidence="2 13 14">Belongs to the UvrB family.</text>
</comment>
<dbReference type="Pfam" id="PF12344">
    <property type="entry name" value="UvrB"/>
    <property type="match status" value="1"/>
</dbReference>
<name>A0A934MGT6_9HYPH</name>
<reference evidence="20" key="1">
    <citation type="submission" date="2020-12" db="EMBL/GenBank/DDBJ databases">
        <title>Bacterial taxonomy.</title>
        <authorList>
            <person name="Pan X."/>
        </authorList>
    </citation>
    <scope>NUCLEOTIDE SEQUENCE</scope>
    <source>
        <strain evidence="20">B2012</strain>
    </source>
</reference>
<sequence length="952" mass="106149">MAHDDDPDGLGEAGEAPFKDGSIARWAAEVEAGEAEGAEAGAPKPVATKAKGAAKPRAKKDAVSKKDAAAKKEASAKEPKTRAKGGTASGRTARGTSMGGKASARERAASGLNPIPGLDIALEEAEKLPESGVTATVSALERLIQDGRPEFRAGEWQPHRPPRPEKSEGGVPLEIVSSYEPRGDQPQAIAELVDGLTGGDRTQVLLGVTGSGKTYTMAKVIETMQRPALILAPNKTLAAQLYGEFKSFFPSNAVEYFVSYYDYYQPEAYVPRTDTYIEKESSINEQIDRMRHSATRALLERDDVIIVASVSCIYGIGSVETYTAMTFSIQVGERLDQRQLLADLVALQYKRAEANFVRGTFRVRGDTIEIFPAHYEDRAWRVSLFGDEVETITEFDPLTGKKSEEMELVKVYANSHYVTPRPTLQQAMKSIKEELRHRLTELNNAGRLLEAQRLEQRTRFDLEMLEATGSCAGIENYSRYLTGRKPGEPPPTLFEYLPDNALVFLDESHVTAPQVGAMYRGDFRRKATLAEYGFRLPSCMDNRPLRFEEWDIMRPQTICVSATPGNWEMEESGGVFVEQVIRPTGLIDPPVDIRPAKHQVDDVLGEIRTVADQGYRTLVTVLTKRMAEDLTEYLHDNGVRVRYMHSDIDTIERIEIIRDLRLGAFDVLVGINLLREGLDIPECGLVAILDADKEGFLRSETSLVQTIGRAARNVDGRVILYADTVTGSMDRAIKETNRRREKQLAFNEEHGITPESVKRSIGDILESMYERDHVRVDKGYAEEEAAVFGHNMKVTLEDLEKRMRDAAANLEFEEAARLRDEIQRLQRTELAISDDPMGRQRDVEASAGRYAGERAYGPSANLKTRAKKPSLDDMGPGTDRGKVRRDDGELPPTRARKNTLDEMTVRRTEKPRRKEDADELIVRHRVGIGSHEDPADQKRRGRRKRKTGRPGS</sequence>
<dbReference type="GO" id="GO:0006289">
    <property type="term" value="P:nucleotide-excision repair"/>
    <property type="evidence" value="ECO:0007669"/>
    <property type="project" value="UniProtKB-UniRule"/>
</dbReference>
<evidence type="ECO:0000256" key="11">
    <source>
        <dbReference type="ARBA" id="ARBA00026033"/>
    </source>
</evidence>
<dbReference type="InterPro" id="IPR006935">
    <property type="entry name" value="Helicase/UvrB_N"/>
</dbReference>
<evidence type="ECO:0000256" key="10">
    <source>
        <dbReference type="ARBA" id="ARBA00023236"/>
    </source>
</evidence>
<evidence type="ECO:0000256" key="14">
    <source>
        <dbReference type="RuleBase" id="RU003587"/>
    </source>
</evidence>
<dbReference type="CDD" id="cd18790">
    <property type="entry name" value="SF2_C_UvrB"/>
    <property type="match status" value="1"/>
</dbReference>
<feature type="coiled-coil region" evidence="15">
    <location>
        <begin position="796"/>
        <end position="828"/>
    </location>
</feature>
<protein>
    <recommendedName>
        <fullName evidence="12 13">UvrABC system protein B</fullName>
        <shortName evidence="13">Protein UvrB</shortName>
    </recommendedName>
    <alternativeName>
        <fullName evidence="13">Excinuclease ABC subunit B</fullName>
    </alternativeName>
</protein>
<evidence type="ECO:0000259" key="17">
    <source>
        <dbReference type="PROSITE" id="PS50151"/>
    </source>
</evidence>
<dbReference type="CDD" id="cd17916">
    <property type="entry name" value="DEXHc_UvrB"/>
    <property type="match status" value="1"/>
</dbReference>
<evidence type="ECO:0000256" key="1">
    <source>
        <dbReference type="ARBA" id="ARBA00004496"/>
    </source>
</evidence>
<evidence type="ECO:0000256" key="3">
    <source>
        <dbReference type="ARBA" id="ARBA00022490"/>
    </source>
</evidence>
<dbReference type="InterPro" id="IPR024759">
    <property type="entry name" value="UvrB_YAD/RRR_dom"/>
</dbReference>
<keyword evidence="3 13" id="KW-0963">Cytoplasm</keyword>
<feature type="binding site" evidence="13">
    <location>
        <begin position="207"/>
        <end position="214"/>
    </location>
    <ligand>
        <name>ATP</name>
        <dbReference type="ChEBI" id="CHEBI:30616"/>
    </ligand>
</feature>
<comment type="domain">
    <text evidence="13">The beta-hairpin motif is involved in DNA binding.</text>
</comment>
<accession>A0A934MGT6</accession>
<dbReference type="InterPro" id="IPR004807">
    <property type="entry name" value="UvrB"/>
</dbReference>
<evidence type="ECO:0000256" key="2">
    <source>
        <dbReference type="ARBA" id="ARBA00008533"/>
    </source>
</evidence>
<dbReference type="AlphaFoldDB" id="A0A934MGT6"/>